<evidence type="ECO:0000313" key="3">
    <source>
        <dbReference type="Proteomes" id="UP000193900"/>
    </source>
</evidence>
<feature type="compositionally biased region" description="Basic residues" evidence="1">
    <location>
        <begin position="55"/>
        <end position="66"/>
    </location>
</feature>
<proteinExistence type="predicted"/>
<protein>
    <submittedName>
        <fullName evidence="2">Uncharacterized protein</fullName>
    </submittedName>
</protein>
<evidence type="ECO:0000313" key="2">
    <source>
        <dbReference type="EMBL" id="SLN63831.1"/>
    </source>
</evidence>
<dbReference type="AlphaFoldDB" id="A0A1Y5TK48"/>
<organism evidence="2 3">
    <name type="scientific">Roseisalinus antarcticus</name>
    <dbReference type="NCBI Taxonomy" id="254357"/>
    <lineage>
        <taxon>Bacteria</taxon>
        <taxon>Pseudomonadati</taxon>
        <taxon>Pseudomonadota</taxon>
        <taxon>Alphaproteobacteria</taxon>
        <taxon>Rhodobacterales</taxon>
        <taxon>Roseobacteraceae</taxon>
        <taxon>Roseisalinus</taxon>
    </lineage>
</organism>
<evidence type="ECO:0000256" key="1">
    <source>
        <dbReference type="SAM" id="MobiDB-lite"/>
    </source>
</evidence>
<feature type="region of interest" description="Disordered" evidence="1">
    <location>
        <begin position="50"/>
        <end position="69"/>
    </location>
</feature>
<name>A0A1Y5TK48_9RHOB</name>
<gene>
    <name evidence="2" type="ORF">ROA7023_02978</name>
</gene>
<feature type="region of interest" description="Disordered" evidence="1">
    <location>
        <begin position="154"/>
        <end position="174"/>
    </location>
</feature>
<sequence length="262" mass="28656">MAFQWQSTMDRTVIVNERDHLRTGRSSSAAAKYAFVSGLEPVAPSLACPSSGSRWHARSHGSHAPRRSPLGSNQWRLQWLAPCLLLARRSGQFACITRGATTPGMTRGPQHPLHEARCLPQRQAEQHLDCRASLDGGVAVDQLCAALAGQRRMPRRRRVAPDGRRSAHAQRSVVAGPAQGAVAARCRPGHAARPWRRTRHVKPGGGFVQQRRVRGNERQQCPQVGPARLAGALKNIRRFDISDNIALSRPALSSCSACTQFP</sequence>
<reference evidence="2 3" key="1">
    <citation type="submission" date="2017-03" db="EMBL/GenBank/DDBJ databases">
        <authorList>
            <person name="Afonso C.L."/>
            <person name="Miller P.J."/>
            <person name="Scott M.A."/>
            <person name="Spackman E."/>
            <person name="Goraichik I."/>
            <person name="Dimitrov K.M."/>
            <person name="Suarez D.L."/>
            <person name="Swayne D.E."/>
        </authorList>
    </citation>
    <scope>NUCLEOTIDE SEQUENCE [LARGE SCALE GENOMIC DNA]</scope>
    <source>
        <strain evidence="2 3">CECT 7023</strain>
    </source>
</reference>
<dbReference type="Proteomes" id="UP000193900">
    <property type="component" value="Unassembled WGS sequence"/>
</dbReference>
<accession>A0A1Y5TK48</accession>
<dbReference type="EMBL" id="FWFZ01000017">
    <property type="protein sequence ID" value="SLN63831.1"/>
    <property type="molecule type" value="Genomic_DNA"/>
</dbReference>
<keyword evidence="3" id="KW-1185">Reference proteome</keyword>